<comment type="similarity">
    <text evidence="1">Belongs to the ParA family.</text>
</comment>
<dbReference type="Pfam" id="PF13614">
    <property type="entry name" value="AAA_31"/>
    <property type="match status" value="1"/>
</dbReference>
<evidence type="ECO:0000256" key="2">
    <source>
        <dbReference type="ARBA" id="ARBA00059092"/>
    </source>
</evidence>
<comment type="caution">
    <text evidence="4">The sequence shown here is derived from an EMBL/GenBank/DDBJ whole genome shotgun (WGS) entry which is preliminary data.</text>
</comment>
<reference evidence="4" key="1">
    <citation type="submission" date="2021-01" db="EMBL/GenBank/DDBJ databases">
        <title>Whole genome shotgun sequence of Planotetraspora thailandica NBRC 104271.</title>
        <authorList>
            <person name="Komaki H."/>
            <person name="Tamura T."/>
        </authorList>
    </citation>
    <scope>NUCLEOTIDE SEQUENCE</scope>
    <source>
        <strain evidence="4">NBRC 104271</strain>
    </source>
</reference>
<organism evidence="4 5">
    <name type="scientific">Planotetraspora thailandica</name>
    <dbReference type="NCBI Taxonomy" id="487172"/>
    <lineage>
        <taxon>Bacteria</taxon>
        <taxon>Bacillati</taxon>
        <taxon>Actinomycetota</taxon>
        <taxon>Actinomycetes</taxon>
        <taxon>Streptosporangiales</taxon>
        <taxon>Streptosporangiaceae</taxon>
        <taxon>Planotetraspora</taxon>
    </lineage>
</organism>
<dbReference type="EMBL" id="BOOR01000012">
    <property type="protein sequence ID" value="GII54077.1"/>
    <property type="molecule type" value="Genomic_DNA"/>
</dbReference>
<gene>
    <name evidence="4" type="ORF">Pth03_24660</name>
</gene>
<dbReference type="InterPro" id="IPR025669">
    <property type="entry name" value="AAA_dom"/>
</dbReference>
<dbReference type="Gene3D" id="3.40.50.300">
    <property type="entry name" value="P-loop containing nucleotide triphosphate hydrolases"/>
    <property type="match status" value="1"/>
</dbReference>
<dbReference type="SUPFAM" id="SSF52540">
    <property type="entry name" value="P-loop containing nucleoside triphosphate hydrolases"/>
    <property type="match status" value="1"/>
</dbReference>
<proteinExistence type="inferred from homology"/>
<feature type="domain" description="AAA" evidence="3">
    <location>
        <begin position="49"/>
        <end position="226"/>
    </location>
</feature>
<comment type="function">
    <text evidence="2">May play a role in septum formation.</text>
</comment>
<dbReference type="CDD" id="cd02042">
    <property type="entry name" value="ParAB_family"/>
    <property type="match status" value="1"/>
</dbReference>
<evidence type="ECO:0000313" key="5">
    <source>
        <dbReference type="Proteomes" id="UP000605992"/>
    </source>
</evidence>
<dbReference type="PANTHER" id="PTHR13696:SF99">
    <property type="entry name" value="COBYRINIC ACID AC-DIAMIDE SYNTHASE"/>
    <property type="match status" value="1"/>
</dbReference>
<accession>A0A8J3UYW2</accession>
<sequence length="305" mass="33232">MAVREVQQLTATTDATWTAGTPGGEIGPTGRPRPVFPEPLPPETHGPARVVAMVNQKGGVGKTTTTINLGAALAEVGQRVLLVDFDPQGALSVGLGIDPRPLESTMYDLIMEEPDVTVEDVLLNTSVEGMDLLPSNIFLSGAEIRLVNEVAREYALQRSLEPLLPHYDIILIDCQPSLGLLTVNALTCAHSVMIPLECEFFALRGVALLMESIGKVQERLNKELEIDGLLATMYDPRTLHAREVLQTIMQGFGDKVFHTVINRTVRFPDATLAGEPITQFDPGSMGATAYRELARELLVRWPSRV</sequence>
<name>A0A8J3UYW2_9ACTN</name>
<evidence type="ECO:0000259" key="3">
    <source>
        <dbReference type="Pfam" id="PF13614"/>
    </source>
</evidence>
<dbReference type="InterPro" id="IPR050678">
    <property type="entry name" value="DNA_Partitioning_ATPase"/>
</dbReference>
<evidence type="ECO:0000313" key="4">
    <source>
        <dbReference type="EMBL" id="GII54077.1"/>
    </source>
</evidence>
<evidence type="ECO:0000256" key="1">
    <source>
        <dbReference type="ARBA" id="ARBA00006976"/>
    </source>
</evidence>
<dbReference type="Proteomes" id="UP000605992">
    <property type="component" value="Unassembled WGS sequence"/>
</dbReference>
<protein>
    <submittedName>
        <fullName evidence="4">Chromosome partitioning protein</fullName>
    </submittedName>
</protein>
<dbReference type="FunFam" id="3.40.50.300:FF:000285">
    <property type="entry name" value="Sporulation initiation inhibitor Soj"/>
    <property type="match status" value="1"/>
</dbReference>
<dbReference type="AlphaFoldDB" id="A0A8J3UYW2"/>
<keyword evidence="5" id="KW-1185">Reference proteome</keyword>
<dbReference type="PANTHER" id="PTHR13696">
    <property type="entry name" value="P-LOOP CONTAINING NUCLEOSIDE TRIPHOSPHATE HYDROLASE"/>
    <property type="match status" value="1"/>
</dbReference>
<dbReference type="InterPro" id="IPR027417">
    <property type="entry name" value="P-loop_NTPase"/>
</dbReference>